<keyword evidence="3" id="KW-1185">Reference proteome</keyword>
<dbReference type="InterPro" id="IPR010839">
    <property type="entry name" value="AtuA_N"/>
</dbReference>
<evidence type="ECO:0000313" key="3">
    <source>
        <dbReference type="Proteomes" id="UP000580474"/>
    </source>
</evidence>
<evidence type="ECO:0000259" key="1">
    <source>
        <dbReference type="Pfam" id="PF07287"/>
    </source>
</evidence>
<name>A0A840NFA6_9PSEU</name>
<dbReference type="AlphaFoldDB" id="A0A840NFA6"/>
<dbReference type="EMBL" id="JACHIV010000001">
    <property type="protein sequence ID" value="MBB5070600.1"/>
    <property type="molecule type" value="Genomic_DNA"/>
</dbReference>
<dbReference type="RefSeq" id="WP_184480313.1">
    <property type="nucleotide sequence ID" value="NZ_JACHIV010000001.1"/>
</dbReference>
<organism evidence="2 3">
    <name type="scientific">Saccharopolyspora gloriosae</name>
    <dbReference type="NCBI Taxonomy" id="455344"/>
    <lineage>
        <taxon>Bacteria</taxon>
        <taxon>Bacillati</taxon>
        <taxon>Actinomycetota</taxon>
        <taxon>Actinomycetes</taxon>
        <taxon>Pseudonocardiales</taxon>
        <taxon>Pseudonocardiaceae</taxon>
        <taxon>Saccharopolyspora</taxon>
    </lineage>
</organism>
<sequence length="450" mass="47445">MSGEVTVLTPTGMLGYGYREADFESCVRAGVDAIVVDSGSTDPGPSMLGLGHTLVTEESYLRDLRPMVRAVHRHRIPLLIGSAGGAGTDEQVDQMVELLRRIAVEQGIALRVAAIYSQLPRSVVRERLAQGRIEPNARGELPSESDVDSSEAVVAQIGAEPFEAALSGPVDVVVAGRAYDPAPYAAFLVPRGIEPGIAWHIGKILECGGVCAEPKGGGALATARADSFDIKPMGPEQRCTPLSVAAHTLYENSRPDLLAGPGGVLDVGGCAYEQLDERTVRVSGSRFEPTPRRLIKVEGAAITGHRCIFIGGIHDPVLIGQLDDFLARVEAETAELHPELAAGSASVRFHVYGRDAVMGQREPNPVPGHEVGILGEVVAETPEAAKAICTSARIGVLHLNYPGQLATAGNLALPLTPLDNPIGPVCAFSLYHLMEADGLEHAVVREEVGA</sequence>
<protein>
    <recommendedName>
        <fullName evidence="1">Acyclic terpene utilisation N-terminal domain-containing protein</fullName>
    </recommendedName>
</protein>
<evidence type="ECO:0000313" key="2">
    <source>
        <dbReference type="EMBL" id="MBB5070600.1"/>
    </source>
</evidence>
<dbReference type="Proteomes" id="UP000580474">
    <property type="component" value="Unassembled WGS sequence"/>
</dbReference>
<reference evidence="2 3" key="1">
    <citation type="submission" date="2020-08" db="EMBL/GenBank/DDBJ databases">
        <title>Sequencing the genomes of 1000 actinobacteria strains.</title>
        <authorList>
            <person name="Klenk H.-P."/>
        </authorList>
    </citation>
    <scope>NUCLEOTIDE SEQUENCE [LARGE SCALE GENOMIC DNA]</scope>
    <source>
        <strain evidence="2 3">DSM 45582</strain>
    </source>
</reference>
<accession>A0A840NFA6</accession>
<feature type="domain" description="Acyclic terpene utilisation N-terminal" evidence="1">
    <location>
        <begin position="58"/>
        <end position="388"/>
    </location>
</feature>
<comment type="caution">
    <text evidence="2">The sequence shown here is derived from an EMBL/GenBank/DDBJ whole genome shotgun (WGS) entry which is preliminary data.</text>
</comment>
<gene>
    <name evidence="2" type="ORF">BJ969_003688</name>
</gene>
<proteinExistence type="predicted"/>
<dbReference type="Pfam" id="PF07287">
    <property type="entry name" value="AtuA"/>
    <property type="match status" value="1"/>
</dbReference>